<evidence type="ECO:0000256" key="2">
    <source>
        <dbReference type="ARBA" id="ARBA00022729"/>
    </source>
</evidence>
<evidence type="ECO:0000259" key="3">
    <source>
        <dbReference type="Pfam" id="PF01522"/>
    </source>
</evidence>
<evidence type="ECO:0000313" key="4">
    <source>
        <dbReference type="EMBL" id="QAT16775.1"/>
    </source>
</evidence>
<reference evidence="4 5" key="1">
    <citation type="submission" date="2017-01" db="EMBL/GenBank/DDBJ databases">
        <title>First insights into the biology of 'candidatus Vampirococcus archaeovorus'.</title>
        <authorList>
            <person name="Kizina J."/>
            <person name="Jordan S."/>
            <person name="Stueber K."/>
            <person name="Reinhardt R."/>
            <person name="Harder J."/>
        </authorList>
    </citation>
    <scope>NUCLEOTIDE SEQUENCE [LARGE SCALE GENOMIC DNA]</scope>
    <source>
        <strain evidence="4 5">LiM</strain>
    </source>
</reference>
<feature type="domain" description="NodB homology" evidence="3">
    <location>
        <begin position="63"/>
        <end position="162"/>
    </location>
</feature>
<dbReference type="InterPro" id="IPR002509">
    <property type="entry name" value="NODB_dom"/>
</dbReference>
<dbReference type="EMBL" id="CP019384">
    <property type="protein sequence ID" value="QAT16775.1"/>
    <property type="molecule type" value="Genomic_DNA"/>
</dbReference>
<dbReference type="AlphaFoldDB" id="A0A410P3J9"/>
<keyword evidence="2" id="KW-0732">Signal</keyword>
<dbReference type="PANTHER" id="PTHR34216">
    <property type="match status" value="1"/>
</dbReference>
<protein>
    <recommendedName>
        <fullName evidence="3">NodB homology domain-containing protein</fullName>
    </recommendedName>
</protein>
<dbReference type="RefSeq" id="WP_128699413.1">
    <property type="nucleotide sequence ID" value="NZ_CP019384.1"/>
</dbReference>
<dbReference type="InterPro" id="IPR011330">
    <property type="entry name" value="Glyco_hydro/deAcase_b/a-brl"/>
</dbReference>
<dbReference type="PANTHER" id="PTHR34216:SF3">
    <property type="entry name" value="POLY-BETA-1,6-N-ACETYL-D-GLUCOSAMINE N-DEACETYLASE"/>
    <property type="match status" value="1"/>
</dbReference>
<accession>A0A410P3J9</accession>
<dbReference type="Pfam" id="PF01522">
    <property type="entry name" value="Polysacc_deac_1"/>
    <property type="match status" value="1"/>
</dbReference>
<dbReference type="Proteomes" id="UP000287243">
    <property type="component" value="Chromosome"/>
</dbReference>
<comment type="subcellular location">
    <subcellularLocation>
        <location evidence="1">Secreted</location>
    </subcellularLocation>
</comment>
<dbReference type="InterPro" id="IPR051398">
    <property type="entry name" value="Polysacch_Deacetylase"/>
</dbReference>
<gene>
    <name evidence="4" type="ORF">BU251_03005</name>
</gene>
<proteinExistence type="predicted"/>
<keyword evidence="5" id="KW-1185">Reference proteome</keyword>
<dbReference type="GO" id="GO:0016810">
    <property type="term" value="F:hydrolase activity, acting on carbon-nitrogen (but not peptide) bonds"/>
    <property type="evidence" value="ECO:0007669"/>
    <property type="project" value="InterPro"/>
</dbReference>
<evidence type="ECO:0000256" key="1">
    <source>
        <dbReference type="ARBA" id="ARBA00004613"/>
    </source>
</evidence>
<name>A0A410P3J9_VELA1</name>
<dbReference type="KEGG" id="vai:BU251_03005"/>
<organism evidence="4 5">
    <name type="scientific">Velamenicoccus archaeovorus</name>
    <dbReference type="NCBI Taxonomy" id="1930593"/>
    <lineage>
        <taxon>Bacteria</taxon>
        <taxon>Pseudomonadati</taxon>
        <taxon>Candidatus Omnitrophota</taxon>
        <taxon>Candidatus Velamenicoccus</taxon>
    </lineage>
</organism>
<dbReference type="GO" id="GO:0005576">
    <property type="term" value="C:extracellular region"/>
    <property type="evidence" value="ECO:0007669"/>
    <property type="project" value="UniProtKB-SubCell"/>
</dbReference>
<dbReference type="SUPFAM" id="SSF88713">
    <property type="entry name" value="Glycoside hydrolase/deacetylase"/>
    <property type="match status" value="1"/>
</dbReference>
<evidence type="ECO:0000313" key="5">
    <source>
        <dbReference type="Proteomes" id="UP000287243"/>
    </source>
</evidence>
<dbReference type="OrthoDB" id="9776235at2"/>
<dbReference type="GO" id="GO:0005975">
    <property type="term" value="P:carbohydrate metabolic process"/>
    <property type="evidence" value="ECO:0007669"/>
    <property type="project" value="InterPro"/>
</dbReference>
<dbReference type="Gene3D" id="3.20.20.370">
    <property type="entry name" value="Glycoside hydrolase/deacetylase"/>
    <property type="match status" value="1"/>
</dbReference>
<sequence length="348" mass="40900">MMLLQDKLKVLLKLWLDHRSPKIFSFHDCLPDVFSEYLELLMYKRYRILGARDLVGRIQERSKAGREVVLTFDDGRRNCWSVIFPLLKKYRVHASIFVIPSRISDSEEDYPSLEDYWRGRVSWENLYLSHRKQPYLTWKELRQMRSSGLVDVFSHSLSHRIVPVGSRIVDFQHPGVYEMPVYFDEWFEGGMPSPDSIWGIPVYERAWAPLASNVYVPDKKTDNVMHEFIKASGGFLFFKKKNWRDRLWEYYRQHKSDFASGHFRKASAGEGVRTSVLGSKRKIEEAIGEECLFFSLPLYQGFKETAPVLEEAGYKAVFVGPDIPDRNVSSLQVFCRIPSFWIKFLTYF</sequence>